<name>A0A2U9Q1H9_MYCSE</name>
<gene>
    <name evidence="1" type="ORF">D806_064820</name>
</gene>
<protein>
    <submittedName>
        <fullName evidence="1">Uncharacterized protein</fullName>
    </submittedName>
</protein>
<sequence>MSGQPSTLTPLAAAADVDDVIRNLDRIIDWSIHTHSTIGYFAVLYKKSTLAVRKALEQGRFRDVERMERFDAVFAQRYFDALNAYFHPSESSRLTLPWAVAFVGHNETESTMLQHMVAGLSAHINFDLGIAAAEVMEPSEQKEFEYDFDLINEIVAEQVRDMLNAVERLSPGVLWLRRLIPNEVKLIGGLLAKFRKAGFEYAAYVAYHPDKAWEQTVRHEAWTAAVNDWYLHPKNNRLLELSTVPVLVRAIASRENPDVSANLCALDAIPLAGEPVHV</sequence>
<dbReference type="Pfam" id="PF19458">
    <property type="entry name" value="DUF5995"/>
    <property type="match status" value="1"/>
</dbReference>
<dbReference type="EMBL" id="CP027541">
    <property type="protein sequence ID" value="AWT57415.1"/>
    <property type="molecule type" value="Genomic_DNA"/>
</dbReference>
<accession>A0A2U9Q1H9</accession>
<reference evidence="2" key="2">
    <citation type="submission" date="2018-03" db="EMBL/GenBank/DDBJ databases">
        <authorList>
            <person name="Derbyshire K."/>
            <person name="Gray T.A."/>
            <person name="Champion M."/>
        </authorList>
    </citation>
    <scope>NUCLEOTIDE SEQUENCE [LARGE SCALE GENOMIC DNA]</scope>
    <source>
        <strain evidence="2">MKD8</strain>
    </source>
</reference>
<evidence type="ECO:0000313" key="2">
    <source>
        <dbReference type="Proteomes" id="UP000011200"/>
    </source>
</evidence>
<dbReference type="InterPro" id="IPR046037">
    <property type="entry name" value="DUF5995"/>
</dbReference>
<evidence type="ECO:0000313" key="1">
    <source>
        <dbReference type="EMBL" id="AWT57415.1"/>
    </source>
</evidence>
<dbReference type="RefSeq" id="WP_003898022.1">
    <property type="nucleotide sequence ID" value="NZ_CP027541.1"/>
</dbReference>
<dbReference type="AlphaFoldDB" id="A0A2U9Q1H9"/>
<organism evidence="1 2">
    <name type="scientific">Mycolicibacterium smegmatis (strain MKD8)</name>
    <name type="common">Mycobacterium smegmatis</name>
    <dbReference type="NCBI Taxonomy" id="1214915"/>
    <lineage>
        <taxon>Bacteria</taxon>
        <taxon>Bacillati</taxon>
        <taxon>Actinomycetota</taxon>
        <taxon>Actinomycetes</taxon>
        <taxon>Mycobacteriales</taxon>
        <taxon>Mycobacteriaceae</taxon>
        <taxon>Mycolicibacterium</taxon>
    </lineage>
</organism>
<reference evidence="1 2" key="1">
    <citation type="journal article" date="2013" name="Genome Announc.">
        <title>Draft genome sequence of MKD8, a conjugal recipient Mycobacterium smegmatis strain.</title>
        <authorList>
            <person name="Gray T.A."/>
            <person name="Palumbo M.J."/>
            <person name="Derbyshire K.M."/>
        </authorList>
    </citation>
    <scope>NUCLEOTIDE SEQUENCE [LARGE SCALE GENOMIC DNA]</scope>
    <source>
        <strain evidence="1 2">MKD8</strain>
    </source>
</reference>
<proteinExistence type="predicted"/>
<dbReference type="Proteomes" id="UP000011200">
    <property type="component" value="Chromosome"/>
</dbReference>